<dbReference type="CDD" id="cd07561">
    <property type="entry name" value="Peptidase_S41_CPP_like"/>
    <property type="match status" value="1"/>
</dbReference>
<dbReference type="OrthoDB" id="7168509at2"/>
<dbReference type="InterPro" id="IPR036034">
    <property type="entry name" value="PDZ_sf"/>
</dbReference>
<evidence type="ECO:0000313" key="3">
    <source>
        <dbReference type="Proteomes" id="UP000293874"/>
    </source>
</evidence>
<organism evidence="2 3">
    <name type="scientific">Pseudobacter ginsenosidimutans</name>
    <dbReference type="NCBI Taxonomy" id="661488"/>
    <lineage>
        <taxon>Bacteria</taxon>
        <taxon>Pseudomonadati</taxon>
        <taxon>Bacteroidota</taxon>
        <taxon>Chitinophagia</taxon>
        <taxon>Chitinophagales</taxon>
        <taxon>Chitinophagaceae</taxon>
        <taxon>Pseudobacter</taxon>
    </lineage>
</organism>
<dbReference type="InterPro" id="IPR029045">
    <property type="entry name" value="ClpP/crotonase-like_dom_sf"/>
</dbReference>
<keyword evidence="3" id="KW-1185">Reference proteome</keyword>
<dbReference type="PANTHER" id="PTHR32060:SF30">
    <property type="entry name" value="CARBOXY-TERMINAL PROCESSING PROTEASE CTPA"/>
    <property type="match status" value="1"/>
</dbReference>
<dbReference type="EMBL" id="SGXA01000003">
    <property type="protein sequence ID" value="RZS68910.1"/>
    <property type="molecule type" value="Genomic_DNA"/>
</dbReference>
<dbReference type="PANTHER" id="PTHR32060">
    <property type="entry name" value="TAIL-SPECIFIC PROTEASE"/>
    <property type="match status" value="1"/>
</dbReference>
<dbReference type="Gene3D" id="2.30.42.10">
    <property type="match status" value="1"/>
</dbReference>
<dbReference type="InterPro" id="IPR041613">
    <property type="entry name" value="Pept_S41_N"/>
</dbReference>
<dbReference type="SUPFAM" id="SSF52096">
    <property type="entry name" value="ClpP/crotonase"/>
    <property type="match status" value="1"/>
</dbReference>
<name>A0A4V2F065_9BACT</name>
<gene>
    <name evidence="2" type="ORF">EV199_4734</name>
</gene>
<protein>
    <submittedName>
        <fullName evidence="2">Peptidase S41-like protein</fullName>
    </submittedName>
</protein>
<sequence>MKPIIFLAIILTLAIYLPACKKSSGGGSSNNDRLKDSTILYARDIYLWYDKIPASFKARDYADPDAIMEAIRDYSIEPGFSDPVDRWSFAVTKNVWDDLSQGISSDFGLGIFYFASNDLRVSFVEPASPAGKANIKRSWQIKQINNSSNISTSNINFVSNAIFNSTNVTLLLGRQGKADTTIALTAATYLEQPIILDTIYTTGASKTGYLVFNSFLGDTTKIKNEFSRIFNKFNTAGVSDVVLDLRYNGGGYVLLQDELANYLAPPAANGQIMEEQKFNNKYSNYNSTSRFSRKGSLDLDRLFVIVSQNTASASELLINSLKPYLNVQLVGPTRTHGKPVGYFPIPVMDWYIFPVSFRTVNKNGEGNYFDGFTLNHQVGDGLDKAWGDITESCLAAALKYISTGAYARVVDPNGIMQLEPQTETSNDLLGAKRFRGAVALPKNLR</sequence>
<dbReference type="GO" id="GO:0008236">
    <property type="term" value="F:serine-type peptidase activity"/>
    <property type="evidence" value="ECO:0007669"/>
    <property type="project" value="InterPro"/>
</dbReference>
<comment type="caution">
    <text evidence="2">The sequence shown here is derived from an EMBL/GenBank/DDBJ whole genome shotgun (WGS) entry which is preliminary data.</text>
</comment>
<dbReference type="Gene3D" id="3.90.226.10">
    <property type="entry name" value="2-enoyl-CoA Hydratase, Chain A, domain 1"/>
    <property type="match status" value="1"/>
</dbReference>
<dbReference type="Gene3D" id="3.30.750.170">
    <property type="match status" value="1"/>
</dbReference>
<dbReference type="AlphaFoldDB" id="A0A4V2F065"/>
<proteinExistence type="predicted"/>
<dbReference type="Proteomes" id="UP000293874">
    <property type="component" value="Unassembled WGS sequence"/>
</dbReference>
<accession>A0A4V2F065</accession>
<dbReference type="GO" id="GO:0007165">
    <property type="term" value="P:signal transduction"/>
    <property type="evidence" value="ECO:0007669"/>
    <property type="project" value="TreeGrafter"/>
</dbReference>
<dbReference type="RefSeq" id="WP_130543286.1">
    <property type="nucleotide sequence ID" value="NZ_CP042431.1"/>
</dbReference>
<evidence type="ECO:0000313" key="2">
    <source>
        <dbReference type="EMBL" id="RZS68910.1"/>
    </source>
</evidence>
<dbReference type="Pfam" id="PF18294">
    <property type="entry name" value="Pept_S41_N"/>
    <property type="match status" value="1"/>
</dbReference>
<evidence type="ECO:0000259" key="1">
    <source>
        <dbReference type="SMART" id="SM00245"/>
    </source>
</evidence>
<dbReference type="SMART" id="SM00245">
    <property type="entry name" value="TSPc"/>
    <property type="match status" value="1"/>
</dbReference>
<dbReference type="InterPro" id="IPR005151">
    <property type="entry name" value="Tail-specific_protease"/>
</dbReference>
<dbReference type="GO" id="GO:0030288">
    <property type="term" value="C:outer membrane-bounded periplasmic space"/>
    <property type="evidence" value="ECO:0007669"/>
    <property type="project" value="TreeGrafter"/>
</dbReference>
<dbReference type="Pfam" id="PF03572">
    <property type="entry name" value="Peptidase_S41"/>
    <property type="match status" value="1"/>
</dbReference>
<dbReference type="GO" id="GO:0004175">
    <property type="term" value="F:endopeptidase activity"/>
    <property type="evidence" value="ECO:0007669"/>
    <property type="project" value="TreeGrafter"/>
</dbReference>
<reference evidence="2 3" key="1">
    <citation type="submission" date="2019-02" db="EMBL/GenBank/DDBJ databases">
        <title>Genomic Encyclopedia of Type Strains, Phase IV (KMG-IV): sequencing the most valuable type-strain genomes for metagenomic binning, comparative biology and taxonomic classification.</title>
        <authorList>
            <person name="Goeker M."/>
        </authorList>
    </citation>
    <scope>NUCLEOTIDE SEQUENCE [LARGE SCALE GENOMIC DNA]</scope>
    <source>
        <strain evidence="2 3">DSM 18116</strain>
    </source>
</reference>
<dbReference type="SUPFAM" id="SSF50156">
    <property type="entry name" value="PDZ domain-like"/>
    <property type="match status" value="1"/>
</dbReference>
<feature type="domain" description="Tail specific protease" evidence="1">
    <location>
        <begin position="177"/>
        <end position="379"/>
    </location>
</feature>
<dbReference type="GO" id="GO:0006508">
    <property type="term" value="P:proteolysis"/>
    <property type="evidence" value="ECO:0007669"/>
    <property type="project" value="InterPro"/>
</dbReference>